<comment type="subunit">
    <text evidence="9">The complex comprises the extracytoplasmic solute receptor protein and the two transmembrane proteins.</text>
</comment>
<evidence type="ECO:0000313" key="11">
    <source>
        <dbReference type="EMBL" id="MBS3651775.1"/>
    </source>
</evidence>
<comment type="subcellular location">
    <subcellularLocation>
        <location evidence="1 9">Cell inner membrane</location>
        <topology evidence="1 9">Multi-pass membrane protein</topology>
    </subcellularLocation>
</comment>
<dbReference type="EMBL" id="JAGWCR010000016">
    <property type="protein sequence ID" value="MBS3651775.1"/>
    <property type="molecule type" value="Genomic_DNA"/>
</dbReference>
<dbReference type="GO" id="GO:0005886">
    <property type="term" value="C:plasma membrane"/>
    <property type="evidence" value="ECO:0007669"/>
    <property type="project" value="UniProtKB-SubCell"/>
</dbReference>
<evidence type="ECO:0000256" key="5">
    <source>
        <dbReference type="ARBA" id="ARBA00022692"/>
    </source>
</evidence>
<dbReference type="InterPro" id="IPR007387">
    <property type="entry name" value="TRAP_DctQ"/>
</dbReference>
<keyword evidence="2 9" id="KW-0813">Transport</keyword>
<evidence type="ECO:0000256" key="9">
    <source>
        <dbReference type="RuleBase" id="RU369079"/>
    </source>
</evidence>
<feature type="domain" description="Tripartite ATP-independent periplasmic transporters DctQ component" evidence="10">
    <location>
        <begin position="41"/>
        <end position="171"/>
    </location>
</feature>
<reference evidence="11" key="1">
    <citation type="submission" date="2021-04" db="EMBL/GenBank/DDBJ databases">
        <title>Pseudaminobacter soli sp. nov., isolated from paddy soil contaminated by heavy metals.</title>
        <authorList>
            <person name="Zhang K."/>
        </authorList>
    </citation>
    <scope>NUCLEOTIDE SEQUENCE</scope>
    <source>
        <strain evidence="11">19-2017</strain>
    </source>
</reference>
<evidence type="ECO:0000256" key="6">
    <source>
        <dbReference type="ARBA" id="ARBA00022989"/>
    </source>
</evidence>
<keyword evidence="4 9" id="KW-0997">Cell inner membrane</keyword>
<dbReference type="RefSeq" id="WP_188257335.1">
    <property type="nucleotide sequence ID" value="NZ_JABVCF010000016.1"/>
</dbReference>
<keyword evidence="7 9" id="KW-0472">Membrane</keyword>
<evidence type="ECO:0000313" key="12">
    <source>
        <dbReference type="Proteomes" id="UP000680348"/>
    </source>
</evidence>
<keyword evidence="3" id="KW-1003">Cell membrane</keyword>
<comment type="similarity">
    <text evidence="8 9">Belongs to the TRAP transporter small permease family.</text>
</comment>
<dbReference type="InterPro" id="IPR055348">
    <property type="entry name" value="DctQ"/>
</dbReference>
<dbReference type="Pfam" id="PF04290">
    <property type="entry name" value="DctQ"/>
    <property type="match status" value="1"/>
</dbReference>
<comment type="caution">
    <text evidence="11">The sequence shown here is derived from an EMBL/GenBank/DDBJ whole genome shotgun (WGS) entry which is preliminary data.</text>
</comment>
<evidence type="ECO:0000256" key="1">
    <source>
        <dbReference type="ARBA" id="ARBA00004429"/>
    </source>
</evidence>
<keyword evidence="5 9" id="KW-0812">Transmembrane</keyword>
<dbReference type="Proteomes" id="UP000680348">
    <property type="component" value="Unassembled WGS sequence"/>
</dbReference>
<sequence length="176" mass="18530">MAGVVEAGEGPAAAASRLERIAGAISWISGVIAALLIVIVLAITALSVFKRYVLGHSLLGVDEATGFLVVAIVMAGAAEAYRRGDHIGIDLLLENVGSRTRWLLDLWADIAVLVFSVLLLVTAWHTVAFSRQFGAYSSGYLELPMWIPQSTMLLGAALLGLVSLAKIIGRMAGSGR</sequence>
<keyword evidence="6 9" id="KW-1133">Transmembrane helix</keyword>
<dbReference type="PANTHER" id="PTHR35011">
    <property type="entry name" value="2,3-DIKETO-L-GULONATE TRAP TRANSPORTER SMALL PERMEASE PROTEIN YIAM"/>
    <property type="match status" value="1"/>
</dbReference>
<evidence type="ECO:0000256" key="8">
    <source>
        <dbReference type="ARBA" id="ARBA00038436"/>
    </source>
</evidence>
<evidence type="ECO:0000256" key="4">
    <source>
        <dbReference type="ARBA" id="ARBA00022519"/>
    </source>
</evidence>
<evidence type="ECO:0000259" key="10">
    <source>
        <dbReference type="Pfam" id="PF04290"/>
    </source>
</evidence>
<feature type="transmembrane region" description="Helical" evidence="9">
    <location>
        <begin position="64"/>
        <end position="81"/>
    </location>
</feature>
<evidence type="ECO:0000256" key="7">
    <source>
        <dbReference type="ARBA" id="ARBA00023136"/>
    </source>
</evidence>
<organism evidence="11 12">
    <name type="scientific">Pseudaminobacter soli</name>
    <name type="common">ex Zhang et al. 2022</name>
    <dbReference type="NCBI Taxonomy" id="2831468"/>
    <lineage>
        <taxon>Bacteria</taxon>
        <taxon>Pseudomonadati</taxon>
        <taxon>Pseudomonadota</taxon>
        <taxon>Alphaproteobacteria</taxon>
        <taxon>Hyphomicrobiales</taxon>
        <taxon>Phyllobacteriaceae</taxon>
        <taxon>Pseudaminobacter</taxon>
    </lineage>
</organism>
<feature type="transmembrane region" description="Helical" evidence="9">
    <location>
        <begin position="24"/>
        <end position="49"/>
    </location>
</feature>
<name>A0A942E5U5_9HYPH</name>
<keyword evidence="12" id="KW-1185">Reference proteome</keyword>
<dbReference type="AlphaFoldDB" id="A0A942E5U5"/>
<comment type="function">
    <text evidence="9">Part of the tripartite ATP-independent periplasmic (TRAP) transport system.</text>
</comment>
<gene>
    <name evidence="11" type="ORF">KEU06_24465</name>
</gene>
<protein>
    <recommendedName>
        <fullName evidence="9">TRAP transporter small permease protein</fullName>
    </recommendedName>
</protein>
<proteinExistence type="inferred from homology"/>
<feature type="transmembrane region" description="Helical" evidence="9">
    <location>
        <begin position="102"/>
        <end position="126"/>
    </location>
</feature>
<evidence type="ECO:0000256" key="3">
    <source>
        <dbReference type="ARBA" id="ARBA00022475"/>
    </source>
</evidence>
<accession>A0A942E5U5</accession>
<evidence type="ECO:0000256" key="2">
    <source>
        <dbReference type="ARBA" id="ARBA00022448"/>
    </source>
</evidence>
<dbReference type="GO" id="GO:0022857">
    <property type="term" value="F:transmembrane transporter activity"/>
    <property type="evidence" value="ECO:0007669"/>
    <property type="project" value="UniProtKB-UniRule"/>
</dbReference>
<feature type="transmembrane region" description="Helical" evidence="9">
    <location>
        <begin position="146"/>
        <end position="168"/>
    </location>
</feature>